<reference evidence="1" key="1">
    <citation type="submission" date="2023-06" db="EMBL/GenBank/DDBJ databases">
        <authorList>
            <consortium name="Lawrence Berkeley National Laboratory"/>
            <person name="Ahrendt S."/>
            <person name="Sahu N."/>
            <person name="Indic B."/>
            <person name="Wong-Bajracharya J."/>
            <person name="Merenyi Z."/>
            <person name="Ke H.-M."/>
            <person name="Monk M."/>
            <person name="Kocsube S."/>
            <person name="Drula E."/>
            <person name="Lipzen A."/>
            <person name="Balint B."/>
            <person name="Henrissat B."/>
            <person name="Andreopoulos B."/>
            <person name="Martin F.M."/>
            <person name="Harder C.B."/>
            <person name="Rigling D."/>
            <person name="Ford K.L."/>
            <person name="Foster G.D."/>
            <person name="Pangilinan J."/>
            <person name="Papanicolaou A."/>
            <person name="Barry K."/>
            <person name="LaButti K."/>
            <person name="Viragh M."/>
            <person name="Koriabine M."/>
            <person name="Yan M."/>
            <person name="Riley R."/>
            <person name="Champramary S."/>
            <person name="Plett K.L."/>
            <person name="Tsai I.J."/>
            <person name="Slot J."/>
            <person name="Sipos G."/>
            <person name="Plett J."/>
            <person name="Nagy L.G."/>
            <person name="Grigoriev I.V."/>
        </authorList>
    </citation>
    <scope>NUCLEOTIDE SEQUENCE</scope>
    <source>
        <strain evidence="1">HWK02</strain>
    </source>
</reference>
<protein>
    <submittedName>
        <fullName evidence="1">Uncharacterized protein</fullName>
    </submittedName>
</protein>
<dbReference type="EMBL" id="JAUEPU010000003">
    <property type="protein sequence ID" value="KAK0503756.1"/>
    <property type="molecule type" value="Genomic_DNA"/>
</dbReference>
<gene>
    <name evidence="1" type="ORF">EDD18DRAFT_1344615</name>
</gene>
<evidence type="ECO:0000313" key="1">
    <source>
        <dbReference type="EMBL" id="KAK0503756.1"/>
    </source>
</evidence>
<evidence type="ECO:0000313" key="2">
    <source>
        <dbReference type="Proteomes" id="UP001175228"/>
    </source>
</evidence>
<accession>A0AA39TYE9</accession>
<comment type="caution">
    <text evidence="1">The sequence shown here is derived from an EMBL/GenBank/DDBJ whole genome shotgun (WGS) entry which is preliminary data.</text>
</comment>
<name>A0AA39TYE9_9AGAR</name>
<dbReference type="Proteomes" id="UP001175228">
    <property type="component" value="Unassembled WGS sequence"/>
</dbReference>
<keyword evidence="2" id="KW-1185">Reference proteome</keyword>
<organism evidence="1 2">
    <name type="scientific">Armillaria luteobubalina</name>
    <dbReference type="NCBI Taxonomy" id="153913"/>
    <lineage>
        <taxon>Eukaryota</taxon>
        <taxon>Fungi</taxon>
        <taxon>Dikarya</taxon>
        <taxon>Basidiomycota</taxon>
        <taxon>Agaricomycotina</taxon>
        <taxon>Agaricomycetes</taxon>
        <taxon>Agaricomycetidae</taxon>
        <taxon>Agaricales</taxon>
        <taxon>Marasmiineae</taxon>
        <taxon>Physalacriaceae</taxon>
        <taxon>Armillaria</taxon>
    </lineage>
</organism>
<proteinExistence type="predicted"/>
<dbReference type="AlphaFoldDB" id="A0AA39TYE9"/>
<sequence length="205" mass="21664">MTDHHSNAATSADDAFLAALVGALQLNADQHGKFAWIISHLSVGNTAGHAPSIKRFWGSPLVEPAPCISLKHSATPPDLSPWILDPAAVPVPVFSVPLLPPPTPAPISTTSAPMGPSGEISFGPLPTNAIIVPQDYNYHVPSPTQRGPYYLVTRGLDIGIYVGWEPTTALMIAVSHSIYCRVPSIQVGYIHLNVAIKGGRAAFLP</sequence>